<name>A0ABV1D6P2_9FIRM</name>
<dbReference type="Proteomes" id="UP001454086">
    <property type="component" value="Unassembled WGS sequence"/>
</dbReference>
<dbReference type="SMART" id="SM01092">
    <property type="entry name" value="CO_deh_flav_C"/>
    <property type="match status" value="1"/>
</dbReference>
<dbReference type="Gene3D" id="3.30.465.10">
    <property type="match status" value="1"/>
</dbReference>
<dbReference type="Pfam" id="PF03450">
    <property type="entry name" value="CO_deh_flav_C"/>
    <property type="match status" value="1"/>
</dbReference>
<keyword evidence="2" id="KW-0560">Oxidoreductase</keyword>
<keyword evidence="1" id="KW-0285">Flavoprotein</keyword>
<dbReference type="Gene3D" id="3.30.43.10">
    <property type="entry name" value="Uridine Diphospho-n-acetylenolpyruvylglucosamine Reductase, domain 2"/>
    <property type="match status" value="1"/>
</dbReference>
<evidence type="ECO:0000313" key="4">
    <source>
        <dbReference type="EMBL" id="MEQ2425403.1"/>
    </source>
</evidence>
<dbReference type="PROSITE" id="PS51387">
    <property type="entry name" value="FAD_PCMH"/>
    <property type="match status" value="1"/>
</dbReference>
<dbReference type="InterPro" id="IPR051312">
    <property type="entry name" value="Diverse_Substr_Oxidored"/>
</dbReference>
<dbReference type="NCBIfam" id="NF043083">
    <property type="entry name" value="XdhB_XDHase"/>
    <property type="match status" value="1"/>
</dbReference>
<dbReference type="InterPro" id="IPR016167">
    <property type="entry name" value="FAD-bd_PCMH_sub1"/>
</dbReference>
<dbReference type="InterPro" id="IPR016166">
    <property type="entry name" value="FAD-bd_PCMH"/>
</dbReference>
<evidence type="ECO:0000256" key="1">
    <source>
        <dbReference type="ARBA" id="ARBA00022630"/>
    </source>
</evidence>
<gene>
    <name evidence="4" type="primary">xdhB</name>
    <name evidence="4" type="ORF">WMQ36_10500</name>
</gene>
<reference evidence="4 5" key="1">
    <citation type="submission" date="2024-03" db="EMBL/GenBank/DDBJ databases">
        <title>Human intestinal bacterial collection.</title>
        <authorList>
            <person name="Pauvert C."/>
            <person name="Hitch T.C.A."/>
            <person name="Clavel T."/>
        </authorList>
    </citation>
    <scope>NUCLEOTIDE SEQUENCE [LARGE SCALE GENOMIC DNA]</scope>
    <source>
        <strain evidence="4 5">CLA-SR-H021</strain>
    </source>
</reference>
<dbReference type="SUPFAM" id="SSF56176">
    <property type="entry name" value="FAD-binding/transporter-associated domain-like"/>
    <property type="match status" value="1"/>
</dbReference>
<evidence type="ECO:0000259" key="3">
    <source>
        <dbReference type="PROSITE" id="PS51387"/>
    </source>
</evidence>
<dbReference type="InterPro" id="IPR016169">
    <property type="entry name" value="FAD-bd_PCMH_sub2"/>
</dbReference>
<dbReference type="InterPro" id="IPR036683">
    <property type="entry name" value="CO_DH_flav_C_dom_sf"/>
</dbReference>
<keyword evidence="5" id="KW-1185">Reference proteome</keyword>
<evidence type="ECO:0000313" key="5">
    <source>
        <dbReference type="Proteomes" id="UP001454086"/>
    </source>
</evidence>
<sequence length="295" mass="31764">MYDIEKYYQAVDVDDAVRALSKDPEAVVISGGSDVLIKIREGKLAGCSLVSIHGIKELEGIRVEEDGTIAIGPATTFSHITNNKIIQELIPILGDAVDMAGGPQLRNIGTVGGNVCNGVTSADSASSLCCLDAILVLKGPKGMREVPISQWYTGPGRTVREHEEVLVSIRIKKENYEGYGGHYIKYGKRGAMEIATLGCAVTVKLTEDKKQIADLRLAYGVAAPTPIRCRETEQSVIGMEIGEALAEKVGKGALTEVNPRSSWRASKEFRLQLVEELGKRALRQAVINAGGEWDA</sequence>
<dbReference type="NCBIfam" id="NF007427">
    <property type="entry name" value="PRK09971.1"/>
    <property type="match status" value="1"/>
</dbReference>
<dbReference type="PANTHER" id="PTHR42659">
    <property type="entry name" value="XANTHINE DEHYDROGENASE SUBUNIT C-RELATED"/>
    <property type="match status" value="1"/>
</dbReference>
<dbReference type="SUPFAM" id="SSF55447">
    <property type="entry name" value="CO dehydrogenase flavoprotein C-terminal domain-like"/>
    <property type="match status" value="1"/>
</dbReference>
<dbReference type="PANTHER" id="PTHR42659:SF9">
    <property type="entry name" value="XANTHINE DEHYDROGENASE FAD-BINDING SUBUNIT XDHB-RELATED"/>
    <property type="match status" value="1"/>
</dbReference>
<dbReference type="InterPro" id="IPR002346">
    <property type="entry name" value="Mopterin_DH_FAD-bd"/>
</dbReference>
<dbReference type="Gene3D" id="3.30.390.50">
    <property type="entry name" value="CO dehydrogenase flavoprotein, C-terminal domain"/>
    <property type="match status" value="1"/>
</dbReference>
<dbReference type="InterPro" id="IPR036318">
    <property type="entry name" value="FAD-bd_PCMH-like_sf"/>
</dbReference>
<dbReference type="RefSeq" id="WP_008721467.1">
    <property type="nucleotide sequence ID" value="NZ_JAJFDX010000029.1"/>
</dbReference>
<protein>
    <submittedName>
        <fullName evidence="4">Xanthine dehydrogenase subunit XdhB</fullName>
    </submittedName>
</protein>
<evidence type="ECO:0000256" key="2">
    <source>
        <dbReference type="ARBA" id="ARBA00023002"/>
    </source>
</evidence>
<dbReference type="InterPro" id="IPR050031">
    <property type="entry name" value="XdhB_XDHase"/>
</dbReference>
<dbReference type="EMBL" id="JBBMFM010000031">
    <property type="protein sequence ID" value="MEQ2425403.1"/>
    <property type="molecule type" value="Genomic_DNA"/>
</dbReference>
<comment type="caution">
    <text evidence="4">The sequence shown here is derived from an EMBL/GenBank/DDBJ whole genome shotgun (WGS) entry which is preliminary data.</text>
</comment>
<dbReference type="Pfam" id="PF00941">
    <property type="entry name" value="FAD_binding_5"/>
    <property type="match status" value="1"/>
</dbReference>
<organism evidence="4 5">
    <name type="scientific">Enterocloster hominis</name>
    <name type="common">ex Hitch et al. 2024</name>
    <dbReference type="NCBI Taxonomy" id="1917870"/>
    <lineage>
        <taxon>Bacteria</taxon>
        <taxon>Bacillati</taxon>
        <taxon>Bacillota</taxon>
        <taxon>Clostridia</taxon>
        <taxon>Lachnospirales</taxon>
        <taxon>Lachnospiraceae</taxon>
        <taxon>Enterocloster</taxon>
    </lineage>
</organism>
<accession>A0ABV1D6P2</accession>
<proteinExistence type="predicted"/>
<feature type="domain" description="FAD-binding PCMH-type" evidence="3">
    <location>
        <begin position="1"/>
        <end position="176"/>
    </location>
</feature>
<dbReference type="InterPro" id="IPR005107">
    <property type="entry name" value="CO_DH_flav_C"/>
</dbReference>